<dbReference type="Proteomes" id="UP000677228">
    <property type="component" value="Unassembled WGS sequence"/>
</dbReference>
<comment type="caution">
    <text evidence="5">The sequence shown here is derived from an EMBL/GenBank/DDBJ whole genome shotgun (WGS) entry which is preliminary data.</text>
</comment>
<name>A0A814SDR8_9BILA</name>
<gene>
    <name evidence="5" type="ORF">GPM918_LOCUS20965</name>
    <name evidence="4" type="ORF">OVA965_LOCUS11388</name>
    <name evidence="7" type="ORF">SRO942_LOCUS20964</name>
    <name evidence="6" type="ORF">TMI583_LOCUS11388</name>
</gene>
<dbReference type="InterPro" id="IPR043504">
    <property type="entry name" value="Peptidase_S1_PA_chymotrypsin"/>
</dbReference>
<dbReference type="InterPro" id="IPR001254">
    <property type="entry name" value="Trypsin_dom"/>
</dbReference>
<sequence length="277" mass="30779">MKAAKSAWELYPHLSNKSLTDRNRPVIIRKRKSPPRRIHGGAPKRSRPFMEKLNKRGLMAYTTGKVFWSEGNGWYGECSGSVTKSDNADLIITAAHCVYDDTTGFRTDKNWVFVPQYTNGNAPFGIWPARYQTILASYSENKDYNDDVGMVLLSTVNGQHIQDVVGSQNVAFNLPRDTIIYSFGYPKNLANGETLQYCSGQALDSVWGNGYIGQTIPCLMGGGCSGGPWLQDYNPDTGIGYQVSVNSFQISNIPNYMNGPYFDDDISDLYDGVTNKT</sequence>
<proteinExistence type="inferred from homology"/>
<dbReference type="Proteomes" id="UP000681722">
    <property type="component" value="Unassembled WGS sequence"/>
</dbReference>
<evidence type="ECO:0000256" key="1">
    <source>
        <dbReference type="ARBA" id="ARBA00007664"/>
    </source>
</evidence>
<dbReference type="InterPro" id="IPR018114">
    <property type="entry name" value="TRYPSIN_HIS"/>
</dbReference>
<dbReference type="EMBL" id="CAJNOQ010006763">
    <property type="protein sequence ID" value="CAF1146693.1"/>
    <property type="molecule type" value="Genomic_DNA"/>
</dbReference>
<evidence type="ECO:0000313" key="7">
    <source>
        <dbReference type="EMBL" id="CAF3910263.1"/>
    </source>
</evidence>
<evidence type="ECO:0000313" key="4">
    <source>
        <dbReference type="EMBL" id="CAF0936051.1"/>
    </source>
</evidence>
<dbReference type="SUPFAM" id="SSF50494">
    <property type="entry name" value="Trypsin-like serine proteases"/>
    <property type="match status" value="1"/>
</dbReference>
<keyword evidence="2" id="KW-0732">Signal</keyword>
<dbReference type="EMBL" id="CAJOBA010004391">
    <property type="protein sequence ID" value="CAF3711726.1"/>
    <property type="molecule type" value="Genomic_DNA"/>
</dbReference>
<dbReference type="GO" id="GO:0006508">
    <property type="term" value="P:proteolysis"/>
    <property type="evidence" value="ECO:0007669"/>
    <property type="project" value="InterPro"/>
</dbReference>
<dbReference type="Proteomes" id="UP000663829">
    <property type="component" value="Unassembled WGS sequence"/>
</dbReference>
<dbReference type="OrthoDB" id="10037376at2759"/>
<evidence type="ECO:0000256" key="2">
    <source>
        <dbReference type="ARBA" id="ARBA00022729"/>
    </source>
</evidence>
<dbReference type="InterPro" id="IPR009003">
    <property type="entry name" value="Peptidase_S1_PA"/>
</dbReference>
<dbReference type="Proteomes" id="UP000682733">
    <property type="component" value="Unassembled WGS sequence"/>
</dbReference>
<dbReference type="EMBL" id="CAJOBC010006764">
    <property type="protein sequence ID" value="CAF3910263.1"/>
    <property type="molecule type" value="Genomic_DNA"/>
</dbReference>
<organism evidence="5 8">
    <name type="scientific">Didymodactylos carnosus</name>
    <dbReference type="NCBI Taxonomy" id="1234261"/>
    <lineage>
        <taxon>Eukaryota</taxon>
        <taxon>Metazoa</taxon>
        <taxon>Spiralia</taxon>
        <taxon>Gnathifera</taxon>
        <taxon>Rotifera</taxon>
        <taxon>Eurotatoria</taxon>
        <taxon>Bdelloidea</taxon>
        <taxon>Philodinida</taxon>
        <taxon>Philodinidae</taxon>
        <taxon>Didymodactylos</taxon>
    </lineage>
</organism>
<feature type="domain" description="Peptidase S1" evidence="3">
    <location>
        <begin position="76"/>
        <end position="249"/>
    </location>
</feature>
<dbReference type="PANTHER" id="PTHR15462">
    <property type="entry name" value="SERINE PROTEASE"/>
    <property type="match status" value="1"/>
</dbReference>
<dbReference type="EMBL" id="CAJNOK010004388">
    <property type="protein sequence ID" value="CAF0936051.1"/>
    <property type="molecule type" value="Genomic_DNA"/>
</dbReference>
<comment type="similarity">
    <text evidence="1">Belongs to the peptidase S1 family.</text>
</comment>
<dbReference type="Gene3D" id="2.40.10.10">
    <property type="entry name" value="Trypsin-like serine proteases"/>
    <property type="match status" value="2"/>
</dbReference>
<evidence type="ECO:0000313" key="5">
    <source>
        <dbReference type="EMBL" id="CAF1146693.1"/>
    </source>
</evidence>
<protein>
    <recommendedName>
        <fullName evidence="3">Peptidase S1 domain-containing protein</fullName>
    </recommendedName>
</protein>
<dbReference type="AlphaFoldDB" id="A0A814SDR8"/>
<dbReference type="PROSITE" id="PS00134">
    <property type="entry name" value="TRYPSIN_HIS"/>
    <property type="match status" value="1"/>
</dbReference>
<evidence type="ECO:0000259" key="3">
    <source>
        <dbReference type="Pfam" id="PF00089"/>
    </source>
</evidence>
<dbReference type="InterPro" id="IPR050966">
    <property type="entry name" value="Glutamyl_endopeptidase"/>
</dbReference>
<dbReference type="Pfam" id="PF00089">
    <property type="entry name" value="Trypsin"/>
    <property type="match status" value="1"/>
</dbReference>
<keyword evidence="8" id="KW-1185">Reference proteome</keyword>
<reference evidence="5" key="1">
    <citation type="submission" date="2021-02" db="EMBL/GenBank/DDBJ databases">
        <authorList>
            <person name="Nowell W R."/>
        </authorList>
    </citation>
    <scope>NUCLEOTIDE SEQUENCE</scope>
</reference>
<dbReference type="GO" id="GO:0004252">
    <property type="term" value="F:serine-type endopeptidase activity"/>
    <property type="evidence" value="ECO:0007669"/>
    <property type="project" value="InterPro"/>
</dbReference>
<dbReference type="PANTHER" id="PTHR15462:SF19">
    <property type="entry name" value="PEPTIDASE S1 DOMAIN-CONTAINING PROTEIN"/>
    <property type="match status" value="1"/>
</dbReference>
<accession>A0A814SDR8</accession>
<evidence type="ECO:0000313" key="8">
    <source>
        <dbReference type="Proteomes" id="UP000663829"/>
    </source>
</evidence>
<evidence type="ECO:0000313" key="6">
    <source>
        <dbReference type="EMBL" id="CAF3711726.1"/>
    </source>
</evidence>